<dbReference type="Gene3D" id="2.130.10.10">
    <property type="entry name" value="YVTN repeat-like/Quinoprotein amine dehydrogenase"/>
    <property type="match status" value="1"/>
</dbReference>
<evidence type="ECO:0000256" key="2">
    <source>
        <dbReference type="ARBA" id="ARBA00022490"/>
    </source>
</evidence>
<feature type="repeat" description="WD" evidence="5">
    <location>
        <begin position="220"/>
        <end position="250"/>
    </location>
</feature>
<dbReference type="EMBL" id="KZ084086">
    <property type="protein sequence ID" value="OSD08506.1"/>
    <property type="molecule type" value="Genomic_DNA"/>
</dbReference>
<dbReference type="GO" id="GO:0043161">
    <property type="term" value="P:proteasome-mediated ubiquitin-dependent protein catabolic process"/>
    <property type="evidence" value="ECO:0007669"/>
    <property type="project" value="TreeGrafter"/>
</dbReference>
<dbReference type="PROSITE" id="PS50082">
    <property type="entry name" value="WD_REPEATS_2"/>
    <property type="match status" value="4"/>
</dbReference>
<evidence type="ECO:0000313" key="10">
    <source>
        <dbReference type="Proteomes" id="UP000193067"/>
    </source>
</evidence>
<dbReference type="CDD" id="cd00200">
    <property type="entry name" value="WD40"/>
    <property type="match status" value="1"/>
</dbReference>
<sequence>MPYKLSASLSAHSSDVRAVVAPTDDLILSASRDTTAIAWARTGSSSFTQTTTLHAGSRYINAVAYLPPAPGAPEGYAVTGGQDTVINVFALPSTKGEPNFSLIGHTDNVCALHTAEDGTIISGSWDKTAKVWKDFQLLYDLVGHQQSVWTVLAIDGGQFLTGSADNTIKLWKQHKNVRTYPGHTQAVRGLALITDIGFASCSNDSEIRIWTMEGDCVYTLSGHTSFVYSISVLPNGDIVSGGEDRTVRIWRDGECAQTLVHPAISVWTVGTMPNGDIVTGCSDGVVRVFSTEEQRWAPADQLKAYDDLVAAQALPAQQIGDVKKSDLPGPEALEQPGKKAGEVKMIRRGESVEAHQWDNASATWQKIGDVVDAVGSGRKQLYNGREYDYVFDVDVQEGAPPLKLPYNASENPYTAAQRFLQNNDLPLSYLDEVVRFIEKNTAGTTIGASAGEQFADPYTGAARYQPAQAAGAAGGSEFMDPFTGASRYRAPATVATPPPPPPPQPSTGGDPWTGGSRYSSSATSPVSPAQHMQTTNLVNVIPVRTPLSFRQAHVSAMQAKLYQFDQALRNEISTGYLAMYPQELNLIDETFTYLAQAVSHPLDPPSKKLTSNHIDAIIQLLERWPQSQIFPLMDLSRLVLAFCPTAYADPALRSRFFAALFHGASWNEPWSSPLPKQRETNTLFLLRSLANVFQDGTTLKDGAWVQEVLKTLGEVPYTVLTNSLRVSLATILFNISCSGLRETLPTPLRDHLVGLVLEILNSEKTEGEAAYRALVALGDTAYAAKEQQRPLTAEHQNTAKQILSALPSTFPEVRIRDVSKEVSALL</sequence>
<feature type="compositionally biased region" description="Polar residues" evidence="6">
    <location>
        <begin position="516"/>
        <end position="531"/>
    </location>
</feature>
<evidence type="ECO:0000256" key="3">
    <source>
        <dbReference type="ARBA" id="ARBA00022574"/>
    </source>
</evidence>
<dbReference type="PROSITE" id="PS51394">
    <property type="entry name" value="PFU"/>
    <property type="match status" value="1"/>
</dbReference>
<feature type="domain" description="PUL" evidence="8">
    <location>
        <begin position="539"/>
        <end position="825"/>
    </location>
</feature>
<dbReference type="Gene3D" id="1.25.10.10">
    <property type="entry name" value="Leucine-rich Repeat Variant"/>
    <property type="match status" value="1"/>
</dbReference>
<proteinExistence type="predicted"/>
<name>A0A1Y2J564_TRAC3</name>
<evidence type="ECO:0000313" key="9">
    <source>
        <dbReference type="EMBL" id="OSD08506.1"/>
    </source>
</evidence>
<dbReference type="PANTHER" id="PTHR19849:SF0">
    <property type="entry name" value="PHOSPHOLIPASE A-2-ACTIVATING PROTEIN"/>
    <property type="match status" value="1"/>
</dbReference>
<accession>A0A1Y2J564</accession>
<keyword evidence="3 5" id="KW-0853">WD repeat</keyword>
<feature type="domain" description="PFU" evidence="7">
    <location>
        <begin position="356"/>
        <end position="451"/>
    </location>
</feature>
<feature type="repeat" description="WD" evidence="5">
    <location>
        <begin position="102"/>
        <end position="133"/>
    </location>
</feature>
<dbReference type="InterPro" id="IPR015155">
    <property type="entry name" value="PFU"/>
</dbReference>
<dbReference type="GO" id="GO:0005737">
    <property type="term" value="C:cytoplasm"/>
    <property type="evidence" value="ECO:0007669"/>
    <property type="project" value="UniProtKB-SubCell"/>
</dbReference>
<dbReference type="InterPro" id="IPR013535">
    <property type="entry name" value="PUL_dom"/>
</dbReference>
<dbReference type="PROSITE" id="PS50294">
    <property type="entry name" value="WD_REPEATS_REGION"/>
    <property type="match status" value="1"/>
</dbReference>
<dbReference type="Pfam" id="PF09070">
    <property type="entry name" value="PFU"/>
    <property type="match status" value="1"/>
</dbReference>
<dbReference type="PANTHER" id="PTHR19849">
    <property type="entry name" value="PHOSPHOLIPASE A-2-ACTIVATING PROTEIN"/>
    <property type="match status" value="1"/>
</dbReference>
<feature type="compositionally biased region" description="Pro residues" evidence="6">
    <location>
        <begin position="496"/>
        <end position="505"/>
    </location>
</feature>
<organism evidence="9 10">
    <name type="scientific">Trametes coccinea (strain BRFM310)</name>
    <name type="common">Pycnoporus coccineus</name>
    <dbReference type="NCBI Taxonomy" id="1353009"/>
    <lineage>
        <taxon>Eukaryota</taxon>
        <taxon>Fungi</taxon>
        <taxon>Dikarya</taxon>
        <taxon>Basidiomycota</taxon>
        <taxon>Agaricomycotina</taxon>
        <taxon>Agaricomycetes</taxon>
        <taxon>Polyporales</taxon>
        <taxon>Polyporaceae</taxon>
        <taxon>Trametes</taxon>
    </lineage>
</organism>
<evidence type="ECO:0000256" key="5">
    <source>
        <dbReference type="PROSITE-ProRule" id="PRU00221"/>
    </source>
</evidence>
<dbReference type="Gene3D" id="3.10.20.870">
    <property type="entry name" value="PFU (PLAA family ubiquitin binding), C-terminal domain"/>
    <property type="match status" value="1"/>
</dbReference>
<dbReference type="Pfam" id="PF08324">
    <property type="entry name" value="PUL"/>
    <property type="match status" value="1"/>
</dbReference>
<evidence type="ECO:0000256" key="4">
    <source>
        <dbReference type="ARBA" id="ARBA00022737"/>
    </source>
</evidence>
<dbReference type="FunFam" id="2.130.10.10:FF:000236">
    <property type="entry name" value="Polyubiquitin binding protein (Doa1/Ufd3)"/>
    <property type="match status" value="1"/>
</dbReference>
<evidence type="ECO:0000259" key="7">
    <source>
        <dbReference type="PROSITE" id="PS51394"/>
    </source>
</evidence>
<dbReference type="STRING" id="1353009.A0A1Y2J564"/>
<dbReference type="InterPro" id="IPR020472">
    <property type="entry name" value="WD40_PAC1"/>
</dbReference>
<comment type="subcellular location">
    <subcellularLocation>
        <location evidence="1">Cytoplasm</location>
    </subcellularLocation>
</comment>
<keyword evidence="4" id="KW-0677">Repeat</keyword>
<dbReference type="OrthoDB" id="10265988at2759"/>
<keyword evidence="10" id="KW-1185">Reference proteome</keyword>
<dbReference type="GO" id="GO:0005634">
    <property type="term" value="C:nucleus"/>
    <property type="evidence" value="ECO:0007669"/>
    <property type="project" value="TreeGrafter"/>
</dbReference>
<protein>
    <submittedName>
        <fullName evidence="9">Phospholipase A-2-activating protein</fullName>
    </submittedName>
</protein>
<dbReference type="GO" id="GO:0043130">
    <property type="term" value="F:ubiquitin binding"/>
    <property type="evidence" value="ECO:0007669"/>
    <property type="project" value="TreeGrafter"/>
</dbReference>
<dbReference type="Pfam" id="PF00400">
    <property type="entry name" value="WD40"/>
    <property type="match status" value="6"/>
</dbReference>
<dbReference type="InterPro" id="IPR011989">
    <property type="entry name" value="ARM-like"/>
</dbReference>
<dbReference type="InterPro" id="IPR036322">
    <property type="entry name" value="WD40_repeat_dom_sf"/>
</dbReference>
<feature type="region of interest" description="Disordered" evidence="6">
    <location>
        <begin position="490"/>
        <end position="531"/>
    </location>
</feature>
<dbReference type="InterPro" id="IPR001680">
    <property type="entry name" value="WD40_rpt"/>
</dbReference>
<feature type="repeat" description="WD" evidence="5">
    <location>
        <begin position="141"/>
        <end position="172"/>
    </location>
</feature>
<dbReference type="InterPro" id="IPR038122">
    <property type="entry name" value="PFU_sf"/>
</dbReference>
<dbReference type="Proteomes" id="UP000193067">
    <property type="component" value="Unassembled WGS sequence"/>
</dbReference>
<gene>
    <name evidence="9" type="ORF">PYCCODRAFT_1356617</name>
</gene>
<reference evidence="9 10" key="1">
    <citation type="journal article" date="2015" name="Biotechnol. Biofuels">
        <title>Enhanced degradation of softwood versus hardwood by the white-rot fungus Pycnoporus coccineus.</title>
        <authorList>
            <person name="Couturier M."/>
            <person name="Navarro D."/>
            <person name="Chevret D."/>
            <person name="Henrissat B."/>
            <person name="Piumi F."/>
            <person name="Ruiz-Duenas F.J."/>
            <person name="Martinez A.T."/>
            <person name="Grigoriev I.V."/>
            <person name="Riley R."/>
            <person name="Lipzen A."/>
            <person name="Berrin J.G."/>
            <person name="Master E.R."/>
            <person name="Rosso M.N."/>
        </authorList>
    </citation>
    <scope>NUCLEOTIDE SEQUENCE [LARGE SCALE GENOMIC DNA]</scope>
    <source>
        <strain evidence="9 10">BRFM310</strain>
    </source>
</reference>
<feature type="repeat" description="WD" evidence="5">
    <location>
        <begin position="180"/>
        <end position="213"/>
    </location>
</feature>
<keyword evidence="2" id="KW-0963">Cytoplasm</keyword>
<dbReference type="SMART" id="SM00320">
    <property type="entry name" value="WD40"/>
    <property type="match status" value="7"/>
</dbReference>
<dbReference type="PRINTS" id="PR00320">
    <property type="entry name" value="GPROTEINBRPT"/>
</dbReference>
<dbReference type="AlphaFoldDB" id="A0A1Y2J564"/>
<evidence type="ECO:0000256" key="1">
    <source>
        <dbReference type="ARBA" id="ARBA00004496"/>
    </source>
</evidence>
<evidence type="ECO:0000259" key="8">
    <source>
        <dbReference type="PROSITE" id="PS51396"/>
    </source>
</evidence>
<dbReference type="GO" id="GO:0010992">
    <property type="term" value="P:ubiquitin recycling"/>
    <property type="evidence" value="ECO:0007669"/>
    <property type="project" value="TreeGrafter"/>
</dbReference>
<dbReference type="InterPro" id="IPR015943">
    <property type="entry name" value="WD40/YVTN_repeat-like_dom_sf"/>
</dbReference>
<dbReference type="PROSITE" id="PS51396">
    <property type="entry name" value="PUL"/>
    <property type="match status" value="1"/>
</dbReference>
<evidence type="ECO:0000256" key="6">
    <source>
        <dbReference type="SAM" id="MobiDB-lite"/>
    </source>
</evidence>
<dbReference type="SUPFAM" id="SSF50978">
    <property type="entry name" value="WD40 repeat-like"/>
    <property type="match status" value="1"/>
</dbReference>